<evidence type="ECO:0000313" key="11">
    <source>
        <dbReference type="Proteomes" id="UP000031339"/>
    </source>
</evidence>
<feature type="transmembrane region" description="Helical" evidence="9">
    <location>
        <begin position="510"/>
        <end position="534"/>
    </location>
</feature>
<keyword evidence="3" id="KW-0813">Transport</keyword>
<dbReference type="Proteomes" id="UP000031339">
    <property type="component" value="Unassembled WGS sequence"/>
</dbReference>
<dbReference type="Pfam" id="PF01496">
    <property type="entry name" value="V_ATPase_I"/>
    <property type="match status" value="1"/>
</dbReference>
<evidence type="ECO:0000256" key="1">
    <source>
        <dbReference type="ARBA" id="ARBA00004141"/>
    </source>
</evidence>
<feature type="coiled-coil region" evidence="8">
    <location>
        <begin position="120"/>
        <end position="147"/>
    </location>
</feature>
<evidence type="ECO:0000313" key="10">
    <source>
        <dbReference type="EMBL" id="KIC77930.1"/>
    </source>
</evidence>
<dbReference type="eggNOG" id="COG1269">
    <property type="taxonomic scope" value="Bacteria"/>
</dbReference>
<feature type="transmembrane region" description="Helical" evidence="9">
    <location>
        <begin position="373"/>
        <end position="394"/>
    </location>
</feature>
<dbReference type="PANTHER" id="PTHR11629:SF63">
    <property type="entry name" value="V-TYPE PROTON ATPASE SUBUNIT A"/>
    <property type="match status" value="1"/>
</dbReference>
<dbReference type="GO" id="GO:0033179">
    <property type="term" value="C:proton-transporting V-type ATPase, V0 domain"/>
    <property type="evidence" value="ECO:0007669"/>
    <property type="project" value="InterPro"/>
</dbReference>
<evidence type="ECO:0000256" key="3">
    <source>
        <dbReference type="ARBA" id="ARBA00022448"/>
    </source>
</evidence>
<proteinExistence type="inferred from homology"/>
<keyword evidence="5 9" id="KW-1133">Transmembrane helix</keyword>
<comment type="similarity">
    <text evidence="2">Belongs to the V-ATPase 116 kDa subunit family.</text>
</comment>
<feature type="transmembrane region" description="Helical" evidence="9">
    <location>
        <begin position="484"/>
        <end position="504"/>
    </location>
</feature>
<dbReference type="InterPro" id="IPR002490">
    <property type="entry name" value="V-ATPase_116kDa_su"/>
</dbReference>
<keyword evidence="10" id="KW-0378">Hydrolase</keyword>
<name>A0A0C1K4K4_STRCV</name>
<evidence type="ECO:0000256" key="4">
    <source>
        <dbReference type="ARBA" id="ARBA00022692"/>
    </source>
</evidence>
<dbReference type="GO" id="GO:0016787">
    <property type="term" value="F:hydrolase activity"/>
    <property type="evidence" value="ECO:0007669"/>
    <property type="project" value="UniProtKB-KW"/>
</dbReference>
<keyword evidence="6" id="KW-0406">Ion transport</keyword>
<organism evidence="10 11">
    <name type="scientific">Streptococcus constellatus</name>
    <dbReference type="NCBI Taxonomy" id="76860"/>
    <lineage>
        <taxon>Bacteria</taxon>
        <taxon>Bacillati</taxon>
        <taxon>Bacillota</taxon>
        <taxon>Bacilli</taxon>
        <taxon>Lactobacillales</taxon>
        <taxon>Streptococcaceae</taxon>
        <taxon>Streptococcus</taxon>
        <taxon>Streptococcus anginosus group</taxon>
    </lineage>
</organism>
<dbReference type="RefSeq" id="WP_039677540.1">
    <property type="nucleotide sequence ID" value="NZ_JWIY01000002.1"/>
</dbReference>
<dbReference type="GO" id="GO:0046961">
    <property type="term" value="F:proton-transporting ATPase activity, rotational mechanism"/>
    <property type="evidence" value="ECO:0007669"/>
    <property type="project" value="InterPro"/>
</dbReference>
<dbReference type="AlphaFoldDB" id="A0A0C1K4K4"/>
<evidence type="ECO:0000256" key="8">
    <source>
        <dbReference type="SAM" id="Coils"/>
    </source>
</evidence>
<gene>
    <name evidence="10" type="ORF">RN79_06985</name>
</gene>
<feature type="transmembrane region" description="Helical" evidence="9">
    <location>
        <begin position="415"/>
        <end position="437"/>
    </location>
</feature>
<feature type="transmembrane region" description="Helical" evidence="9">
    <location>
        <begin position="565"/>
        <end position="586"/>
    </location>
</feature>
<feature type="transmembrane region" description="Helical" evidence="9">
    <location>
        <begin position="592"/>
        <end position="612"/>
    </location>
</feature>
<dbReference type="EMBL" id="JWIY01000002">
    <property type="protein sequence ID" value="KIC77930.1"/>
    <property type="molecule type" value="Genomic_DNA"/>
</dbReference>
<evidence type="ECO:0000256" key="2">
    <source>
        <dbReference type="ARBA" id="ARBA00009904"/>
    </source>
</evidence>
<keyword evidence="8" id="KW-0175">Coiled coil</keyword>
<dbReference type="EC" id="3.6.3.14" evidence="10"/>
<dbReference type="OrthoDB" id="9803814at2"/>
<feature type="transmembrane region" description="Helical" evidence="9">
    <location>
        <begin position="449"/>
        <end position="472"/>
    </location>
</feature>
<evidence type="ECO:0000256" key="9">
    <source>
        <dbReference type="SAM" id="Phobius"/>
    </source>
</evidence>
<dbReference type="GO" id="GO:0007035">
    <property type="term" value="P:vacuolar acidification"/>
    <property type="evidence" value="ECO:0007669"/>
    <property type="project" value="TreeGrafter"/>
</dbReference>
<dbReference type="GO" id="GO:0016471">
    <property type="term" value="C:vacuolar proton-transporting V-type ATPase complex"/>
    <property type="evidence" value="ECO:0007669"/>
    <property type="project" value="TreeGrafter"/>
</dbReference>
<comment type="subcellular location">
    <subcellularLocation>
        <location evidence="1">Membrane</location>
        <topology evidence="1">Multi-pass membrane protein</topology>
    </subcellularLocation>
</comment>
<reference evidence="10 11" key="1">
    <citation type="submission" date="2014-12" db="EMBL/GenBank/DDBJ databases">
        <title>Partial genome sequence of Streptococcus constellatus KCOM 1650 (= ChDC B144).</title>
        <authorList>
            <person name="Kook J.-K."/>
            <person name="Park S.-N."/>
            <person name="Lim Y.K."/>
            <person name="Jo E."/>
        </authorList>
    </citation>
    <scope>NUCLEOTIDE SEQUENCE [LARGE SCALE GENOMIC DNA]</scope>
    <source>
        <strain evidence="10 11">KCOM 1650</strain>
    </source>
</reference>
<dbReference type="GO" id="GO:0051117">
    <property type="term" value="F:ATPase binding"/>
    <property type="evidence" value="ECO:0007669"/>
    <property type="project" value="TreeGrafter"/>
</dbReference>
<protein>
    <submittedName>
        <fullName evidence="10">ATP synthase subunit I</fullName>
        <ecNumber evidence="10">3.6.3.14</ecNumber>
    </submittedName>
</protein>
<keyword evidence="4 9" id="KW-0812">Transmembrane</keyword>
<dbReference type="PANTHER" id="PTHR11629">
    <property type="entry name" value="VACUOLAR PROTON ATPASES"/>
    <property type="match status" value="1"/>
</dbReference>
<evidence type="ECO:0000256" key="6">
    <source>
        <dbReference type="ARBA" id="ARBA00023065"/>
    </source>
</evidence>
<evidence type="ECO:0000256" key="7">
    <source>
        <dbReference type="ARBA" id="ARBA00023136"/>
    </source>
</evidence>
<dbReference type="STRING" id="862969.SCI_0121"/>
<keyword evidence="7 9" id="KW-0472">Membrane</keyword>
<sequence length="652" mass="72708">MAISQMQELSLLLPKELLDEILSYLQDLQSVEIQDLQAKETWKGAFEKELVWNPDTSFSEHLQALTRRQEKLARMIENLQAFVPKKKMLEALKEAPLETSFVSLEQMGQARDEEAFLAAIQQQFQVLARAQEAKETAQSEVAELEKWVSLDVTPVALKQFKHLRAFVGTIPTSGNNQFNIRLQDYPNLEVQEVFTSSTEKGILVLCKAEVAKETQAVLTELGFKLFEYAFEELPKERLVALQATIKEQEVLITSTKIQLASSNEELKQLKCQLDYVLNLTSRQEIKEALASTQNLVALEGWIEQEQIEDLRMGLTQQFGGAVLLQIHEMTAADRQRVPTKLKNNALIEPFELVTEMYSLPKYEDKDPTPVVSLFYFIFFGMMAADIGYGLLLFGGTSWALKALHIKPNLAKNLRFFRILGVGVALWGVIYGSFFGFKLPFAIVDTNTDVITILIMSVVIGFITVMTGLYLSGVKNIRMKDYAEAYNSGFAWMLILVGLALLAAGRLFPSLAIAGLIGQWLAIINAVGIVLVSIISAKSLKGLGPALFNLYNISSYVGDLVSFTRLMALGLAGASIGSAFNLIVSLFPPFARFSIGIVLFIALHSINMFLSFLSGYVHGARLIFVEFFGKFYDGGGKAFKPLKPAGKYVRYKK</sequence>
<accession>A0A0C1K4K4</accession>
<comment type="caution">
    <text evidence="10">The sequence shown here is derived from an EMBL/GenBank/DDBJ whole genome shotgun (WGS) entry which is preliminary data.</text>
</comment>
<evidence type="ECO:0000256" key="5">
    <source>
        <dbReference type="ARBA" id="ARBA00022989"/>
    </source>
</evidence>